<dbReference type="EMBL" id="JXAK01000062">
    <property type="protein sequence ID" value="KIL38421.1"/>
    <property type="molecule type" value="Genomic_DNA"/>
</dbReference>
<reference evidence="5 6" key="1">
    <citation type="submission" date="2014-12" db="EMBL/GenBank/DDBJ databases">
        <title>Draft genome sequence of Paenibacillus kamchatkensis strain B-2647.</title>
        <authorList>
            <person name="Karlyshev A.V."/>
            <person name="Kudryashova E.B."/>
        </authorList>
    </citation>
    <scope>NUCLEOTIDE SEQUENCE [LARGE SCALE GENOMIC DNA]</scope>
    <source>
        <strain evidence="5 6">VKM B-2647</strain>
    </source>
</reference>
<dbReference type="PROSITE" id="PS01037">
    <property type="entry name" value="SBP_BACTERIAL_1"/>
    <property type="match status" value="1"/>
</dbReference>
<evidence type="ECO:0000256" key="1">
    <source>
        <dbReference type="ARBA" id="ARBA00008520"/>
    </source>
</evidence>
<evidence type="ECO:0000256" key="2">
    <source>
        <dbReference type="ARBA" id="ARBA00022448"/>
    </source>
</evidence>
<dbReference type="Gene3D" id="3.40.190.10">
    <property type="entry name" value="Periplasmic binding protein-like II"/>
    <property type="match status" value="2"/>
</dbReference>
<dbReference type="PANTHER" id="PTHR43649:SF34">
    <property type="entry name" value="ABC TRANSPORTER PERIPLASMIC-BINDING PROTEIN YCJN-RELATED"/>
    <property type="match status" value="1"/>
</dbReference>
<evidence type="ECO:0000313" key="5">
    <source>
        <dbReference type="EMBL" id="KIL38421.1"/>
    </source>
</evidence>
<comment type="similarity">
    <text evidence="1">Belongs to the bacterial solute-binding protein 1 family.</text>
</comment>
<name>A0ABR5ABS4_9BACL</name>
<accession>A0ABR5ABS4</accession>
<comment type="caution">
    <text evidence="5">The sequence shown here is derived from an EMBL/GenBank/DDBJ whole genome shotgun (WGS) entry which is preliminary data.</text>
</comment>
<protein>
    <submittedName>
        <fullName evidence="5">ABC transporter substrate-binding protein</fullName>
    </submittedName>
</protein>
<dbReference type="InterPro" id="IPR050490">
    <property type="entry name" value="Bact_solute-bd_prot1"/>
</dbReference>
<keyword evidence="3 4" id="KW-0732">Signal</keyword>
<dbReference type="InterPro" id="IPR006061">
    <property type="entry name" value="SBP_1_CS"/>
</dbReference>
<organism evidence="5 6">
    <name type="scientific">Gordoniibacillus kamchatkensis</name>
    <dbReference type="NCBI Taxonomy" id="1590651"/>
    <lineage>
        <taxon>Bacteria</taxon>
        <taxon>Bacillati</taxon>
        <taxon>Bacillota</taxon>
        <taxon>Bacilli</taxon>
        <taxon>Bacillales</taxon>
        <taxon>Paenibacillaceae</taxon>
        <taxon>Gordoniibacillus</taxon>
    </lineage>
</organism>
<evidence type="ECO:0000313" key="6">
    <source>
        <dbReference type="Proteomes" id="UP000031967"/>
    </source>
</evidence>
<feature type="chain" id="PRO_5045281219" evidence="4">
    <location>
        <begin position="21"/>
        <end position="443"/>
    </location>
</feature>
<feature type="signal peptide" evidence="4">
    <location>
        <begin position="1"/>
        <end position="20"/>
    </location>
</feature>
<dbReference type="PANTHER" id="PTHR43649">
    <property type="entry name" value="ARABINOSE-BINDING PROTEIN-RELATED"/>
    <property type="match status" value="1"/>
</dbReference>
<dbReference type="PROSITE" id="PS51257">
    <property type="entry name" value="PROKAR_LIPOPROTEIN"/>
    <property type="match status" value="1"/>
</dbReference>
<proteinExistence type="inferred from homology"/>
<dbReference type="Pfam" id="PF13416">
    <property type="entry name" value="SBP_bac_8"/>
    <property type="match status" value="1"/>
</dbReference>
<dbReference type="SUPFAM" id="SSF53850">
    <property type="entry name" value="Periplasmic binding protein-like II"/>
    <property type="match status" value="1"/>
</dbReference>
<dbReference type="RefSeq" id="WP_041051234.1">
    <property type="nucleotide sequence ID" value="NZ_JXAK01000062.1"/>
</dbReference>
<gene>
    <name evidence="5" type="ORF">SD70_26550</name>
</gene>
<keyword evidence="2" id="KW-0813">Transport</keyword>
<evidence type="ECO:0000256" key="3">
    <source>
        <dbReference type="ARBA" id="ARBA00022729"/>
    </source>
</evidence>
<sequence length="443" mass="48306">MKKWVPLLLLTTLVAGIAGCGGGTGGNKNVESAPAAPAPAAGKPAEISVLMGKPEISKQFDALVDKFNKSQNKVKVSVIPLAGQNAFQKMSALYSSGNAPTIIMMGKEFPTFKDKLLDLSGEPWVKHAAAGTLDFVKDGDKIKGMPVNVESFGFLYNKSVLDKAVGGSFDPKSIKTRDDLKALFDKVAKVPGVTAPITISPMDWSLGAHFTNIFFTNVSGNRDERHKFLDDMKAGTVNLQDNKLFSGWLDTFDLMKQYNADKKSPLSPQYDDAPLALASGKVGLWFMGNWSLPQIKEVDPKGDYGLLPVPVSNDPNDPANHKVSTGVPSYWVVDGSQSKPEQQEGAKQFLNWMVGSDEGQKDYVTSLGFIPVFDNIKTQPADYLNRAVLDYMKAGDTLEYMNSYYPPDGSANMGATMQKYLAGEIDRAVLTKAFTEYWKQVKK</sequence>
<dbReference type="InterPro" id="IPR006059">
    <property type="entry name" value="SBP"/>
</dbReference>
<keyword evidence="6" id="KW-1185">Reference proteome</keyword>
<evidence type="ECO:0000256" key="4">
    <source>
        <dbReference type="SAM" id="SignalP"/>
    </source>
</evidence>
<dbReference type="Proteomes" id="UP000031967">
    <property type="component" value="Unassembled WGS sequence"/>
</dbReference>